<dbReference type="PROSITE" id="PS50005">
    <property type="entry name" value="TPR"/>
    <property type="match status" value="2"/>
</dbReference>
<sequence>MTNAVQRSSIEQALSFSGNAIPLPVDSAGDAGKSKALQTVLRFKSSKADGKLRKAIPVLKRAVRKISEQSYREAAILGLEALAIDENIALANHVTAIALDKLGVASLALEMYERAHRLDPTEPEIYQNLGLLAWRMELYDVAEQFFRIFCRMSPEMVEGPNNLACVLRDKGQFDDAIEVLRTSIYTNQGSSLLWNSLGTVMMEQTDFDKAVLFYNQALDIDPGLARAYHNIGYCRATQGQHHEALQQFDRALEMGVLPDNEEAECKHAQAISLIGTGQLDRAWDAYECRNNPRYSKATSFSIPCQQWDGEDLEGKSFLLVGEQGLGDEVLFLNAAHDLTERLGPDGQLTIAVAPRLVQLMERSFPKAKIVKHATIRSNGIPVRGCPTITNWKSFDFWAPMASVLRALRTSIDAFPKEGGFLTPDPKRVDHWRRELAALGPGLKVGFLWKSMLMTAKRSKYYSPFEQWKAPLRTEGTVWINLQYGECQEDIERAEKEFGVKIHQLEGIDLKNDLDDLAALCCAMDLVVGPMNATTNISAASGARTAIIGSPNAWPFLGTGQLPWYPTAIVFSPDTISNWKSALEPFTGYVADLASEQASKSDTNAA</sequence>
<dbReference type="SMART" id="SM00028">
    <property type="entry name" value="TPR"/>
    <property type="match status" value="5"/>
</dbReference>
<proteinExistence type="predicted"/>
<comment type="caution">
    <text evidence="2">The sequence shown here is derived from an EMBL/GenBank/DDBJ whole genome shotgun (WGS) entry which is preliminary data.</text>
</comment>
<feature type="repeat" description="TPR" evidence="1">
    <location>
        <begin position="225"/>
        <end position="258"/>
    </location>
</feature>
<dbReference type="PROSITE" id="PS50293">
    <property type="entry name" value="TPR_REGION"/>
    <property type="match status" value="1"/>
</dbReference>
<protein>
    <submittedName>
        <fullName evidence="2">Tetratricopeptide repeat protein</fullName>
    </submittedName>
</protein>
<evidence type="ECO:0000313" key="3">
    <source>
        <dbReference type="Proteomes" id="UP001596303"/>
    </source>
</evidence>
<dbReference type="Proteomes" id="UP001596303">
    <property type="component" value="Unassembled WGS sequence"/>
</dbReference>
<keyword evidence="1" id="KW-0802">TPR repeat</keyword>
<evidence type="ECO:0000256" key="1">
    <source>
        <dbReference type="PROSITE-ProRule" id="PRU00339"/>
    </source>
</evidence>
<organism evidence="2 3">
    <name type="scientific">Ponticaulis profundi</name>
    <dbReference type="NCBI Taxonomy" id="2665222"/>
    <lineage>
        <taxon>Bacteria</taxon>
        <taxon>Pseudomonadati</taxon>
        <taxon>Pseudomonadota</taxon>
        <taxon>Alphaproteobacteria</taxon>
        <taxon>Hyphomonadales</taxon>
        <taxon>Hyphomonadaceae</taxon>
        <taxon>Ponticaulis</taxon>
    </lineage>
</organism>
<dbReference type="Pfam" id="PF13432">
    <property type="entry name" value="TPR_16"/>
    <property type="match status" value="1"/>
</dbReference>
<evidence type="ECO:0000313" key="2">
    <source>
        <dbReference type="EMBL" id="MFC6196684.1"/>
    </source>
</evidence>
<dbReference type="InterPro" id="IPR019734">
    <property type="entry name" value="TPR_rpt"/>
</dbReference>
<keyword evidence="3" id="KW-1185">Reference proteome</keyword>
<dbReference type="PANTHER" id="PTHR44366">
    <property type="entry name" value="UDP-N-ACETYLGLUCOSAMINE--PEPTIDE N-ACETYLGLUCOSAMINYLTRANSFERASE 110 KDA SUBUNIT"/>
    <property type="match status" value="1"/>
</dbReference>
<dbReference type="Gene3D" id="1.25.40.10">
    <property type="entry name" value="Tetratricopeptide repeat domain"/>
    <property type="match status" value="1"/>
</dbReference>
<dbReference type="SUPFAM" id="SSF48452">
    <property type="entry name" value="TPR-like"/>
    <property type="match status" value="1"/>
</dbReference>
<accession>A0ABW1S606</accession>
<dbReference type="InterPro" id="IPR011990">
    <property type="entry name" value="TPR-like_helical_dom_sf"/>
</dbReference>
<dbReference type="Pfam" id="PF13181">
    <property type="entry name" value="TPR_8"/>
    <property type="match status" value="1"/>
</dbReference>
<reference evidence="3" key="1">
    <citation type="journal article" date="2019" name="Int. J. Syst. Evol. Microbiol.">
        <title>The Global Catalogue of Microorganisms (GCM) 10K type strain sequencing project: providing services to taxonomists for standard genome sequencing and annotation.</title>
        <authorList>
            <consortium name="The Broad Institute Genomics Platform"/>
            <consortium name="The Broad Institute Genome Sequencing Center for Infectious Disease"/>
            <person name="Wu L."/>
            <person name="Ma J."/>
        </authorList>
    </citation>
    <scope>NUCLEOTIDE SEQUENCE [LARGE SCALE GENOMIC DNA]</scope>
    <source>
        <strain evidence="3">CGMCC-1.15741</strain>
    </source>
</reference>
<feature type="repeat" description="TPR" evidence="1">
    <location>
        <begin position="191"/>
        <end position="224"/>
    </location>
</feature>
<dbReference type="PANTHER" id="PTHR44366:SF1">
    <property type="entry name" value="UDP-N-ACETYLGLUCOSAMINE--PEPTIDE N-ACETYLGLUCOSAMINYLTRANSFERASE 110 KDA SUBUNIT"/>
    <property type="match status" value="1"/>
</dbReference>
<dbReference type="InterPro" id="IPR037919">
    <property type="entry name" value="OGT"/>
</dbReference>
<name>A0ABW1S606_9PROT</name>
<dbReference type="RefSeq" id="WP_377374420.1">
    <property type="nucleotide sequence ID" value="NZ_JBHSSW010000002.1"/>
</dbReference>
<dbReference type="SUPFAM" id="SSF53756">
    <property type="entry name" value="UDP-Glycosyltransferase/glycogen phosphorylase"/>
    <property type="match status" value="1"/>
</dbReference>
<dbReference type="EMBL" id="JBHSSW010000002">
    <property type="protein sequence ID" value="MFC6196684.1"/>
    <property type="molecule type" value="Genomic_DNA"/>
</dbReference>
<gene>
    <name evidence="2" type="ORF">ACFQDM_01265</name>
</gene>